<dbReference type="EMBL" id="JBHSZV010000036">
    <property type="protein sequence ID" value="MFC7062989.1"/>
    <property type="molecule type" value="Genomic_DNA"/>
</dbReference>
<dbReference type="InterPro" id="IPR005560">
    <property type="entry name" value="Csp_YhjQ"/>
</dbReference>
<dbReference type="RefSeq" id="WP_204711663.1">
    <property type="nucleotide sequence ID" value="NZ_JBHSZV010000036.1"/>
</dbReference>
<evidence type="ECO:0000313" key="1">
    <source>
        <dbReference type="EMBL" id="MFC7062989.1"/>
    </source>
</evidence>
<sequence>MKQMNEKNQSKSLQLLRAIHFAKKSMKAYQHAKDVIEDGSPIAEEITEECVRICRNCVNELAELKDSEIQEMTKFCMANTILCEELHASLK</sequence>
<comment type="caution">
    <text evidence="1">The sequence shown here is derived from an EMBL/GenBank/DDBJ whole genome shotgun (WGS) entry which is preliminary data.</text>
</comment>
<proteinExistence type="predicted"/>
<reference evidence="2" key="1">
    <citation type="journal article" date="2019" name="Int. J. Syst. Evol. Microbiol.">
        <title>The Global Catalogue of Microorganisms (GCM) 10K type strain sequencing project: providing services to taxonomists for standard genome sequencing and annotation.</title>
        <authorList>
            <consortium name="The Broad Institute Genomics Platform"/>
            <consortium name="The Broad Institute Genome Sequencing Center for Infectious Disease"/>
            <person name="Wu L."/>
            <person name="Ma J."/>
        </authorList>
    </citation>
    <scope>NUCLEOTIDE SEQUENCE [LARGE SCALE GENOMIC DNA]</scope>
    <source>
        <strain evidence="2">CGMCC 4.1621</strain>
    </source>
</reference>
<dbReference type="Proteomes" id="UP001596410">
    <property type="component" value="Unassembled WGS sequence"/>
</dbReference>
<accession>A0ABW2ERF6</accession>
<dbReference type="Pfam" id="PF03860">
    <property type="entry name" value="Csp"/>
    <property type="match status" value="1"/>
</dbReference>
<dbReference type="Gene3D" id="1.20.1270.360">
    <property type="match status" value="1"/>
</dbReference>
<gene>
    <name evidence="1" type="ORF">ACFQIC_14240</name>
</gene>
<organism evidence="1 2">
    <name type="scientific">Halobacillus seohaensis</name>
    <dbReference type="NCBI Taxonomy" id="447421"/>
    <lineage>
        <taxon>Bacteria</taxon>
        <taxon>Bacillati</taxon>
        <taxon>Bacillota</taxon>
        <taxon>Bacilli</taxon>
        <taxon>Bacillales</taxon>
        <taxon>Bacillaceae</taxon>
        <taxon>Halobacillus</taxon>
    </lineage>
</organism>
<evidence type="ECO:0000313" key="2">
    <source>
        <dbReference type="Proteomes" id="UP001596410"/>
    </source>
</evidence>
<keyword evidence="2" id="KW-1185">Reference proteome</keyword>
<protein>
    <submittedName>
        <fullName evidence="1">Uncharacterized protein</fullName>
    </submittedName>
</protein>
<name>A0ABW2ERF6_9BACI</name>